<feature type="transmembrane region" description="Helical" evidence="12">
    <location>
        <begin position="426"/>
        <end position="445"/>
    </location>
</feature>
<feature type="transmembrane region" description="Helical" evidence="12">
    <location>
        <begin position="478"/>
        <end position="501"/>
    </location>
</feature>
<keyword evidence="11 12" id="KW-0472">Membrane</keyword>
<dbReference type="Pfam" id="PF13632">
    <property type="entry name" value="Glyco_trans_2_3"/>
    <property type="match status" value="1"/>
</dbReference>
<keyword evidence="8 14" id="KW-0808">Transferase</keyword>
<reference evidence="14 15" key="1">
    <citation type="submission" date="2024-02" db="EMBL/GenBank/DDBJ databases">
        <title>Expansion and revision of Xanthobacter and proposal of Roseixanthobacter gen. nov.</title>
        <authorList>
            <person name="Soltysiak M.P.M."/>
            <person name="Jalihal A."/>
            <person name="Ory A."/>
            <person name="Chrisophersen C."/>
            <person name="Lee A.D."/>
            <person name="Boulton J."/>
            <person name="Springer M."/>
        </authorList>
    </citation>
    <scope>NUCLEOTIDE SEQUENCE [LARGE SCALE GENOMIC DNA]</scope>
    <source>
        <strain evidence="14 15">CB5</strain>
    </source>
</reference>
<keyword evidence="10 12" id="KW-1133">Transmembrane helix</keyword>
<dbReference type="NCBIfam" id="NF003963">
    <property type="entry name" value="PRK05454.2-6"/>
    <property type="match status" value="1"/>
</dbReference>
<evidence type="ECO:0000256" key="2">
    <source>
        <dbReference type="ARBA" id="ARBA00005001"/>
    </source>
</evidence>
<feature type="transmembrane region" description="Helical" evidence="12">
    <location>
        <begin position="550"/>
        <end position="570"/>
    </location>
</feature>
<dbReference type="Proteomes" id="UP001604043">
    <property type="component" value="Unassembled WGS sequence"/>
</dbReference>
<dbReference type="GO" id="GO:0016757">
    <property type="term" value="F:glycosyltransferase activity"/>
    <property type="evidence" value="ECO:0007669"/>
    <property type="project" value="UniProtKB-KW"/>
</dbReference>
<evidence type="ECO:0000256" key="4">
    <source>
        <dbReference type="ARBA" id="ARBA00020585"/>
    </source>
</evidence>
<dbReference type="EMBL" id="JBAFUR010000003">
    <property type="protein sequence ID" value="MFG1253445.1"/>
    <property type="molecule type" value="Genomic_DNA"/>
</dbReference>
<name>A0ABW6ZIB7_9HYPH</name>
<comment type="similarity">
    <text evidence="3">Belongs to the glycosyltransferase 2 family. OpgH subfamily.</text>
</comment>
<keyword evidence="9 12" id="KW-0812">Transmembrane</keyword>
<evidence type="ECO:0000313" key="15">
    <source>
        <dbReference type="Proteomes" id="UP001604043"/>
    </source>
</evidence>
<gene>
    <name evidence="14" type="primary">mdoH</name>
    <name evidence="14" type="ORF">V5F30_14645</name>
</gene>
<dbReference type="RefSeq" id="WP_029556867.1">
    <property type="nucleotide sequence ID" value="NZ_JBAFUR010000003.1"/>
</dbReference>
<evidence type="ECO:0000256" key="11">
    <source>
        <dbReference type="ARBA" id="ARBA00023136"/>
    </source>
</evidence>
<evidence type="ECO:0000256" key="1">
    <source>
        <dbReference type="ARBA" id="ARBA00004429"/>
    </source>
</evidence>
<evidence type="ECO:0000256" key="9">
    <source>
        <dbReference type="ARBA" id="ARBA00022692"/>
    </source>
</evidence>
<evidence type="ECO:0000256" key="10">
    <source>
        <dbReference type="ARBA" id="ARBA00022989"/>
    </source>
</evidence>
<evidence type="ECO:0000256" key="12">
    <source>
        <dbReference type="SAM" id="Phobius"/>
    </source>
</evidence>
<dbReference type="PANTHER" id="PTHR43867:SF5">
    <property type="entry name" value="GLUCANS BIOSYNTHESIS GLUCOSYLTRANSFERASE H"/>
    <property type="match status" value="1"/>
</dbReference>
<proteinExistence type="inferred from homology"/>
<dbReference type="InterPro" id="IPR029044">
    <property type="entry name" value="Nucleotide-diphossugar_trans"/>
</dbReference>
<comment type="pathway">
    <text evidence="2">Glycan metabolism; osmoregulated periplasmic glucan (OPG) biosynthesis.</text>
</comment>
<keyword evidence="7 14" id="KW-0328">Glycosyltransferase</keyword>
<dbReference type="PANTHER" id="PTHR43867">
    <property type="entry name" value="CELLULOSE SYNTHASE CATALYTIC SUBUNIT A [UDP-FORMING]"/>
    <property type="match status" value="1"/>
</dbReference>
<evidence type="ECO:0000256" key="8">
    <source>
        <dbReference type="ARBA" id="ARBA00022679"/>
    </source>
</evidence>
<evidence type="ECO:0000259" key="13">
    <source>
        <dbReference type="Pfam" id="PF13632"/>
    </source>
</evidence>
<evidence type="ECO:0000313" key="14">
    <source>
        <dbReference type="EMBL" id="MFG1253445.1"/>
    </source>
</evidence>
<feature type="domain" description="Glycosyltransferase 2-like" evidence="13">
    <location>
        <begin position="223"/>
        <end position="435"/>
    </location>
</feature>
<dbReference type="NCBIfam" id="NF003962">
    <property type="entry name" value="PRK05454.2-5"/>
    <property type="match status" value="1"/>
</dbReference>
<feature type="transmembrane region" description="Helical" evidence="12">
    <location>
        <begin position="70"/>
        <end position="96"/>
    </location>
</feature>
<dbReference type="InterPro" id="IPR001173">
    <property type="entry name" value="Glyco_trans_2-like"/>
</dbReference>
<evidence type="ECO:0000256" key="7">
    <source>
        <dbReference type="ARBA" id="ARBA00022676"/>
    </source>
</evidence>
<feature type="transmembrane region" description="Helical" evidence="12">
    <location>
        <begin position="38"/>
        <end position="58"/>
    </location>
</feature>
<dbReference type="NCBIfam" id="NF003958">
    <property type="entry name" value="PRK05454.2-1"/>
    <property type="match status" value="1"/>
</dbReference>
<dbReference type="InterPro" id="IPR050321">
    <property type="entry name" value="Glycosyltr_2/OpgH_subfam"/>
</dbReference>
<sequence>MSSRSGPLSTLPEKPAHASATLTPALIQPLSTLRRRRLFMLVANLATVALVLAGMVALGAHDGFSLVDGLLLVCALAITPWNSIGFWNAAVGLYLLHGRRRGVEAAAPFLAPPLPEGQITARTAILLTVRNEDPSRALARLKAVKADLDLTGHGGAFDFHVLSDTSRPEIAAAEEALVAAWRAQEGPSRIFYRRRADNAGFKAGNIRAFCTDAGERYDFMLPLDADSLMGADTILSMVRLMAAYPRLGILQSLVVGLPSQSAFGRIFQFGMRHGMRSYTLGASWWAGDCGPFWGHNAVIRVAPFRDACHLPELPGGAPFGGPVLSHDQVEAVLMRRAGYEVRVLPVESESYEENPPAATDFVGRDLRWCLGNLQYLRLLTVPGFARSLQPMSRFQLVWAILMFVTVPAHPALLALLPLAAADAGPAYPAALALALYAGMMAMALLPKLAGVADVLLTSGGVARYGGALRFAASVAVELVFSFLLSAITAMAVTLEMVRLLLGRVRASWRAQARDGHGVDFAHAARAFWPQTVFGLAVLAALLAVQPVLALWASPVLAGYVLAIPFTMATADPRLGRLCVRLGLCAVPEEFRPSRVQRLLAGESFEARRAA</sequence>
<keyword evidence="6" id="KW-0997">Cell inner membrane</keyword>
<accession>A0ABW6ZIB7</accession>
<evidence type="ECO:0000256" key="3">
    <source>
        <dbReference type="ARBA" id="ARBA00009337"/>
    </source>
</evidence>
<dbReference type="Gene3D" id="3.90.550.10">
    <property type="entry name" value="Spore Coat Polysaccharide Biosynthesis Protein SpsA, Chain A"/>
    <property type="match status" value="1"/>
</dbReference>
<feature type="transmembrane region" description="Helical" evidence="12">
    <location>
        <begin position="396"/>
        <end position="420"/>
    </location>
</feature>
<dbReference type="SUPFAM" id="SSF53448">
    <property type="entry name" value="Nucleotide-diphospho-sugar transferases"/>
    <property type="match status" value="1"/>
</dbReference>
<organism evidence="14 15">
    <name type="scientific">Xanthobacter aminoxidans</name>
    <dbReference type="NCBI Taxonomy" id="186280"/>
    <lineage>
        <taxon>Bacteria</taxon>
        <taxon>Pseudomonadati</taxon>
        <taxon>Pseudomonadota</taxon>
        <taxon>Alphaproteobacteria</taxon>
        <taxon>Hyphomicrobiales</taxon>
        <taxon>Xanthobacteraceae</taxon>
        <taxon>Xanthobacter</taxon>
    </lineage>
</organism>
<keyword evidence="5" id="KW-1003">Cell membrane</keyword>
<evidence type="ECO:0000256" key="6">
    <source>
        <dbReference type="ARBA" id="ARBA00022519"/>
    </source>
</evidence>
<protein>
    <recommendedName>
        <fullName evidence="4">Glucans biosynthesis glucosyltransferase H</fullName>
    </recommendedName>
</protein>
<evidence type="ECO:0000256" key="5">
    <source>
        <dbReference type="ARBA" id="ARBA00022475"/>
    </source>
</evidence>
<comment type="caution">
    <text evidence="14">The sequence shown here is derived from an EMBL/GenBank/DDBJ whole genome shotgun (WGS) entry which is preliminary data.</text>
</comment>
<keyword evidence="15" id="KW-1185">Reference proteome</keyword>
<comment type="subcellular location">
    <subcellularLocation>
        <location evidence="1">Cell inner membrane</location>
        <topology evidence="1">Multi-pass membrane protein</topology>
    </subcellularLocation>
</comment>